<proteinExistence type="predicted"/>
<accession>A0A645HKL9</accession>
<dbReference type="AlphaFoldDB" id="A0A645HKL9"/>
<sequence>MALILERGDEHALLLGRRTPEHRIRFGRVRKLFITEHARVDIILRARYARRVRGFGHRHGIVARYELERHAFICKVFKRLFRAGAHRIFKRDHRNRRGVLKRLRGVVHTRQKNDAPAAFKVRFARFAHAFIIFAQYDLRRAERVRFAALKRGGAPLARG</sequence>
<dbReference type="EMBL" id="VSSQ01095034">
    <property type="protein sequence ID" value="MPN39300.1"/>
    <property type="molecule type" value="Genomic_DNA"/>
</dbReference>
<protein>
    <submittedName>
        <fullName evidence="1">Uncharacterized protein</fullName>
    </submittedName>
</protein>
<comment type="caution">
    <text evidence="1">The sequence shown here is derived from an EMBL/GenBank/DDBJ whole genome shotgun (WGS) entry which is preliminary data.</text>
</comment>
<organism evidence="1">
    <name type="scientific">bioreactor metagenome</name>
    <dbReference type="NCBI Taxonomy" id="1076179"/>
    <lineage>
        <taxon>unclassified sequences</taxon>
        <taxon>metagenomes</taxon>
        <taxon>ecological metagenomes</taxon>
    </lineage>
</organism>
<evidence type="ECO:0000313" key="1">
    <source>
        <dbReference type="EMBL" id="MPN39300.1"/>
    </source>
</evidence>
<name>A0A645HKL9_9ZZZZ</name>
<gene>
    <name evidence="1" type="ORF">SDC9_186828</name>
</gene>
<reference evidence="1" key="1">
    <citation type="submission" date="2019-08" db="EMBL/GenBank/DDBJ databases">
        <authorList>
            <person name="Kucharzyk K."/>
            <person name="Murdoch R.W."/>
            <person name="Higgins S."/>
            <person name="Loffler F."/>
        </authorList>
    </citation>
    <scope>NUCLEOTIDE SEQUENCE</scope>
</reference>